<evidence type="ECO:0000313" key="1">
    <source>
        <dbReference type="EMBL" id="OGM77193.1"/>
    </source>
</evidence>
<comment type="caution">
    <text evidence="1">The sequence shown here is derived from an EMBL/GenBank/DDBJ whole genome shotgun (WGS) entry which is preliminary data.</text>
</comment>
<gene>
    <name evidence="1" type="ORF">A2188_01490</name>
</gene>
<dbReference type="Gene3D" id="3.10.450.620">
    <property type="entry name" value="JHP933, nucleotidyltransferase-like core domain"/>
    <property type="match status" value="1"/>
</dbReference>
<dbReference type="Proteomes" id="UP000179241">
    <property type="component" value="Unassembled WGS sequence"/>
</dbReference>
<reference evidence="1 2" key="1">
    <citation type="journal article" date="2016" name="Nat. Commun.">
        <title>Thousands of microbial genomes shed light on interconnected biogeochemical processes in an aquifer system.</title>
        <authorList>
            <person name="Anantharaman K."/>
            <person name="Brown C.T."/>
            <person name="Hug L.A."/>
            <person name="Sharon I."/>
            <person name="Castelle C.J."/>
            <person name="Probst A.J."/>
            <person name="Thomas B.C."/>
            <person name="Singh A."/>
            <person name="Wilkins M.J."/>
            <person name="Karaoz U."/>
            <person name="Brodie E.L."/>
            <person name="Williams K.H."/>
            <person name="Hubbard S.S."/>
            <person name="Banfield J.F."/>
        </authorList>
    </citation>
    <scope>NUCLEOTIDE SEQUENCE [LARGE SCALE GENOMIC DNA]</scope>
</reference>
<accession>A0A1F8CLH6</accession>
<name>A0A1F8CLH6_9BACT</name>
<evidence type="ECO:0000313" key="2">
    <source>
        <dbReference type="Proteomes" id="UP000179241"/>
    </source>
</evidence>
<evidence type="ECO:0008006" key="3">
    <source>
        <dbReference type="Google" id="ProtNLM"/>
    </source>
</evidence>
<organism evidence="1 2">
    <name type="scientific">Candidatus Woesebacteria bacterium RIFOXYA1_FULL_43_9</name>
    <dbReference type="NCBI Taxonomy" id="1802534"/>
    <lineage>
        <taxon>Bacteria</taxon>
        <taxon>Candidatus Woeseibacteriota</taxon>
    </lineage>
</organism>
<dbReference type="Pfam" id="PF08843">
    <property type="entry name" value="AbiEii"/>
    <property type="match status" value="1"/>
</dbReference>
<dbReference type="InterPro" id="IPR014942">
    <property type="entry name" value="AbiEii"/>
</dbReference>
<proteinExistence type="predicted"/>
<dbReference type="EMBL" id="MGHU01000030">
    <property type="protein sequence ID" value="OGM77193.1"/>
    <property type="molecule type" value="Genomic_DNA"/>
</dbReference>
<sequence length="239" mass="28051">MISTEELNLLNIKLQTTQQNIRREYLQHLFLAYFYQQKEADGCFFKGGTALRLAFNSPRFSENLDFSLKDYNPKTVENLIIKTLQEIEYEGIKTKILEAKETSGGYLSRLDFSFNDEKIEILLQFSKRKPTDVGEVVIIVGNYLPPFPVSILERSRLTTEKMEALLTRTKPRDFYDLYFLIRSNLISFGQKKLLNEALVRLKESQIDFELELKQFLPKSHWGVIRDFKKSLEAEIVRFL</sequence>
<dbReference type="AlphaFoldDB" id="A0A1F8CLH6"/>
<protein>
    <recommendedName>
        <fullName evidence="3">Nucleotidyl transferase AbiEii/AbiGii toxin family protein</fullName>
    </recommendedName>
</protein>